<dbReference type="GO" id="GO:0071978">
    <property type="term" value="P:bacterial-type flagellum-dependent swarming motility"/>
    <property type="evidence" value="ECO:0007669"/>
    <property type="project" value="TreeGrafter"/>
</dbReference>
<name>A0A0B3RWK0_9RHOB</name>
<dbReference type="PANTHER" id="PTHR30435:SF1">
    <property type="entry name" value="FLAGELLAR HOOK PROTEIN FLGE"/>
    <property type="match status" value="1"/>
</dbReference>
<dbReference type="Gene3D" id="2.60.98.20">
    <property type="entry name" value="Flagellar hook protein FlgE"/>
    <property type="match status" value="1"/>
</dbReference>
<comment type="caution">
    <text evidence="7">The sequence shown here is derived from an EMBL/GenBank/DDBJ whole genome shotgun (WGS) entry which is preliminary data.</text>
</comment>
<dbReference type="InterPro" id="IPR037058">
    <property type="entry name" value="Falgellar_hook_FlgE_sf"/>
</dbReference>
<dbReference type="InterPro" id="IPR010930">
    <property type="entry name" value="Flg_bb/hook_C_dom"/>
</dbReference>
<evidence type="ECO:0000313" key="8">
    <source>
        <dbReference type="Proteomes" id="UP000030960"/>
    </source>
</evidence>
<protein>
    <recommendedName>
        <fullName evidence="4">Flagellar hook protein FlgE</fullName>
    </recommendedName>
</protein>
<dbReference type="GO" id="GO:0009424">
    <property type="term" value="C:bacterial-type flagellum hook"/>
    <property type="evidence" value="ECO:0007669"/>
    <property type="project" value="TreeGrafter"/>
</dbReference>
<keyword evidence="7" id="KW-0966">Cell projection</keyword>
<keyword evidence="3 4" id="KW-0975">Bacterial flagellum</keyword>
<dbReference type="PROSITE" id="PS00588">
    <property type="entry name" value="FLAGELLA_BB_ROD"/>
    <property type="match status" value="1"/>
</dbReference>
<evidence type="ECO:0000259" key="6">
    <source>
        <dbReference type="Pfam" id="PF06429"/>
    </source>
</evidence>
<dbReference type="PATRIC" id="fig|1515334.3.peg.2950"/>
<dbReference type="Pfam" id="PF00460">
    <property type="entry name" value="Flg_bb_rod"/>
    <property type="match status" value="1"/>
</dbReference>
<dbReference type="NCBIfam" id="TIGR03506">
    <property type="entry name" value="FlgEFG_subfam"/>
    <property type="match status" value="1"/>
</dbReference>
<accession>A0A225PTA8</accession>
<feature type="domain" description="Flagellar basal body rod protein N-terminal" evidence="5">
    <location>
        <begin position="7"/>
        <end position="37"/>
    </location>
</feature>
<gene>
    <name evidence="7" type="ORF">OA50_02932</name>
</gene>
<evidence type="ECO:0000256" key="2">
    <source>
        <dbReference type="ARBA" id="ARBA00009677"/>
    </source>
</evidence>
<evidence type="ECO:0000259" key="5">
    <source>
        <dbReference type="Pfam" id="PF00460"/>
    </source>
</evidence>
<evidence type="ECO:0000256" key="4">
    <source>
        <dbReference type="RuleBase" id="RU362116"/>
    </source>
</evidence>
<organism evidence="7 8">
    <name type="scientific">Mameliella alba</name>
    <dbReference type="NCBI Taxonomy" id="561184"/>
    <lineage>
        <taxon>Bacteria</taxon>
        <taxon>Pseudomonadati</taxon>
        <taxon>Pseudomonadota</taxon>
        <taxon>Alphaproteobacteria</taxon>
        <taxon>Rhodobacterales</taxon>
        <taxon>Roseobacteraceae</taxon>
        <taxon>Mameliella</taxon>
    </lineage>
</organism>
<proteinExistence type="inferred from homology"/>
<keyword evidence="8" id="KW-1185">Reference proteome</keyword>
<keyword evidence="7" id="KW-0969">Cilium</keyword>
<dbReference type="GO" id="GO:0009425">
    <property type="term" value="C:bacterial-type flagellum basal body"/>
    <property type="evidence" value="ECO:0007669"/>
    <property type="project" value="UniProtKB-SubCell"/>
</dbReference>
<evidence type="ECO:0000313" key="7">
    <source>
        <dbReference type="EMBL" id="KHQ52457.1"/>
    </source>
</evidence>
<dbReference type="SUPFAM" id="SSF117143">
    <property type="entry name" value="Flagellar hook protein flgE"/>
    <property type="match status" value="1"/>
</dbReference>
<comment type="subcellular location">
    <subcellularLocation>
        <location evidence="1 4">Bacterial flagellum basal body</location>
    </subcellularLocation>
</comment>
<dbReference type="GO" id="GO:0005829">
    <property type="term" value="C:cytosol"/>
    <property type="evidence" value="ECO:0007669"/>
    <property type="project" value="TreeGrafter"/>
</dbReference>
<keyword evidence="7" id="KW-0282">Flagellum</keyword>
<dbReference type="STRING" id="561184.SAMN05216376_109131"/>
<comment type="function">
    <text evidence="4">A flexible structure which links the flagellar filament to the drive apparatus in the basal body.</text>
</comment>
<dbReference type="RefSeq" id="WP_043142880.1">
    <property type="nucleotide sequence ID" value="NZ_BMGQ01000007.1"/>
</dbReference>
<comment type="similarity">
    <text evidence="2 4">Belongs to the flagella basal body rod proteins family.</text>
</comment>
<dbReference type="EMBL" id="JSUQ01000011">
    <property type="protein sequence ID" value="KHQ52457.1"/>
    <property type="molecule type" value="Genomic_DNA"/>
</dbReference>
<dbReference type="Proteomes" id="UP000030960">
    <property type="component" value="Unassembled WGS sequence"/>
</dbReference>
<dbReference type="InterPro" id="IPR037925">
    <property type="entry name" value="FlgE/F/G-like"/>
</dbReference>
<accession>A0A0B3RWK0</accession>
<dbReference type="InterPro" id="IPR001444">
    <property type="entry name" value="Flag_bb_rod_N"/>
</dbReference>
<accession>A0A225QW97</accession>
<dbReference type="GeneID" id="66502058"/>
<dbReference type="OrthoDB" id="8372879at2"/>
<dbReference type="AlphaFoldDB" id="A0A0B3RWK0"/>
<dbReference type="InterPro" id="IPR019776">
    <property type="entry name" value="Flagellar_basal_body_rod_CS"/>
</dbReference>
<feature type="domain" description="Flagellar basal-body/hook protein C-terminal" evidence="6">
    <location>
        <begin position="392"/>
        <end position="432"/>
    </location>
</feature>
<dbReference type="Pfam" id="PF06429">
    <property type="entry name" value="Flg_bbr_C"/>
    <property type="match status" value="1"/>
</dbReference>
<dbReference type="PANTHER" id="PTHR30435">
    <property type="entry name" value="FLAGELLAR PROTEIN"/>
    <property type="match status" value="1"/>
</dbReference>
<sequence>MTISSSLNAGVAGLAANATRLGTISDNIANSATKGYKRVETDFSSMVIASNGSGYTAGGVRTTTTRIIDQSGALVGTSNATDIAVRGNGFIPVAEATEFAATGDPQMFLTTTGSFRVDADGYLRTESGLLLMGWPANSDGSLASYARDTAESLEPVRINRNQVTSEPTTAITLGANLAASATDFDATGAPEVLPIEYIDNLGRSETLTVTFTPTIPATGSSNEWTMTIVDSATSAGGNPVGEYTVTFNTGAADGGTLSTVTTTTGGTYNATDGTIIVTTNGGPVEITIGAPGTSGGLTQVGDSFKALNISKDGSAAGSMTTVEIDENGFVHALFDTGASRVIYQVPLVDVPNPNGLISMDKQIYMPSPESGSFFLWDAGDGPVGDVVPFAREESSTDVANELTAMIQTQRAYSSNAKVIQTVDEMLQETTNIKR</sequence>
<evidence type="ECO:0000256" key="1">
    <source>
        <dbReference type="ARBA" id="ARBA00004117"/>
    </source>
</evidence>
<reference evidence="7 8" key="1">
    <citation type="submission" date="2014-10" db="EMBL/GenBank/DDBJ databases">
        <title>Genome sequence of Ponticoccus sp. strain UMTAT08 isolated from clonal culture of toxic dinoflagellate Alexandrium tamiyavanichii.</title>
        <authorList>
            <person name="Gan H.Y."/>
            <person name="Muhd D.-D."/>
            <person name="Mohd Noor M.E."/>
            <person name="Yeong Y.S."/>
            <person name="Usup G."/>
        </authorList>
    </citation>
    <scope>NUCLEOTIDE SEQUENCE [LARGE SCALE GENOMIC DNA]</scope>
    <source>
        <strain evidence="7 8">UMTAT08</strain>
    </source>
</reference>
<dbReference type="InterPro" id="IPR020013">
    <property type="entry name" value="Flagellar_FlgE/F/G"/>
</dbReference>
<evidence type="ECO:0000256" key="3">
    <source>
        <dbReference type="ARBA" id="ARBA00023143"/>
    </source>
</evidence>